<dbReference type="EMBL" id="CAKLBY020000047">
    <property type="protein sequence ID" value="CAK7918832.1"/>
    <property type="molecule type" value="Genomic_DNA"/>
</dbReference>
<name>A0AAV1TE16_9STRA</name>
<dbReference type="AlphaFoldDB" id="A0AAV1TE16"/>
<evidence type="ECO:0000313" key="3">
    <source>
        <dbReference type="Proteomes" id="UP001162060"/>
    </source>
</evidence>
<evidence type="ECO:0000256" key="1">
    <source>
        <dbReference type="SAM" id="MobiDB-lite"/>
    </source>
</evidence>
<organism evidence="2 3">
    <name type="scientific">Peronospora matthiolae</name>
    <dbReference type="NCBI Taxonomy" id="2874970"/>
    <lineage>
        <taxon>Eukaryota</taxon>
        <taxon>Sar</taxon>
        <taxon>Stramenopiles</taxon>
        <taxon>Oomycota</taxon>
        <taxon>Peronosporomycetes</taxon>
        <taxon>Peronosporales</taxon>
        <taxon>Peronosporaceae</taxon>
        <taxon>Peronospora</taxon>
    </lineage>
</organism>
<comment type="caution">
    <text evidence="2">The sequence shown here is derived from an EMBL/GenBank/DDBJ whole genome shotgun (WGS) entry which is preliminary data.</text>
</comment>
<protein>
    <submittedName>
        <fullName evidence="2">Uncharacterized protein</fullName>
    </submittedName>
</protein>
<sequence>MDERPREQRAVTLEVQLVEWTHSGRPGSSRGRGEAFEPMTRQKSVDDHEGKSEPSPVCLKFGATSLAPAIVSSRALGRWIDRRQIDTDIPHARRSSSLGRRRVRPLCPFFTSMQQLADLWLAYAR</sequence>
<proteinExistence type="predicted"/>
<gene>
    <name evidence="2" type="ORF">PM001_LOCUS5874</name>
</gene>
<evidence type="ECO:0000313" key="2">
    <source>
        <dbReference type="EMBL" id="CAK7918832.1"/>
    </source>
</evidence>
<dbReference type="Proteomes" id="UP001162060">
    <property type="component" value="Unassembled WGS sequence"/>
</dbReference>
<feature type="region of interest" description="Disordered" evidence="1">
    <location>
        <begin position="20"/>
        <end position="57"/>
    </location>
</feature>
<feature type="compositionally biased region" description="Basic and acidic residues" evidence="1">
    <location>
        <begin position="43"/>
        <end position="52"/>
    </location>
</feature>
<accession>A0AAV1TE16</accession>
<reference evidence="2" key="1">
    <citation type="submission" date="2024-01" db="EMBL/GenBank/DDBJ databases">
        <authorList>
            <person name="Webb A."/>
        </authorList>
    </citation>
    <scope>NUCLEOTIDE SEQUENCE</scope>
    <source>
        <strain evidence="2">Pm1</strain>
    </source>
</reference>